<reference evidence="1" key="1">
    <citation type="submission" date="2019-10" db="EMBL/GenBank/DDBJ databases">
        <authorList>
            <consortium name="DOE Joint Genome Institute"/>
            <person name="Kuo A."/>
            <person name="Miyauchi S."/>
            <person name="Kiss E."/>
            <person name="Drula E."/>
            <person name="Kohler A."/>
            <person name="Sanchez-Garcia M."/>
            <person name="Andreopoulos B."/>
            <person name="Barry K.W."/>
            <person name="Bonito G."/>
            <person name="Buee M."/>
            <person name="Carver A."/>
            <person name="Chen C."/>
            <person name="Cichocki N."/>
            <person name="Clum A."/>
            <person name="Culley D."/>
            <person name="Crous P.W."/>
            <person name="Fauchery L."/>
            <person name="Girlanda M."/>
            <person name="Hayes R."/>
            <person name="Keri Z."/>
            <person name="LaButti K."/>
            <person name="Lipzen A."/>
            <person name="Lombard V."/>
            <person name="Magnuson J."/>
            <person name="Maillard F."/>
            <person name="Morin E."/>
            <person name="Murat C."/>
            <person name="Nolan M."/>
            <person name="Ohm R."/>
            <person name="Pangilinan J."/>
            <person name="Pereira M."/>
            <person name="Perotto S."/>
            <person name="Peter M."/>
            <person name="Riley R."/>
            <person name="Sitrit Y."/>
            <person name="Stielow B."/>
            <person name="Szollosi G."/>
            <person name="Zifcakova L."/>
            <person name="Stursova M."/>
            <person name="Spatafora J.W."/>
            <person name="Tedersoo L."/>
            <person name="Vaario L.-M."/>
            <person name="Yamada A."/>
            <person name="Yan M."/>
            <person name="Wang P."/>
            <person name="Xu J."/>
            <person name="Bruns T."/>
            <person name="Baldrian P."/>
            <person name="Vilgalys R."/>
            <person name="Henrissat B."/>
            <person name="Grigoriev I.V."/>
            <person name="Hibbett D."/>
            <person name="Nagy L.G."/>
            <person name="Martin F.M."/>
        </authorList>
    </citation>
    <scope>NUCLEOTIDE SEQUENCE</scope>
    <source>
        <strain evidence="1">BED1</strain>
    </source>
</reference>
<keyword evidence="2" id="KW-1185">Reference proteome</keyword>
<name>A0AAD4BDM8_BOLED</name>
<evidence type="ECO:0000313" key="2">
    <source>
        <dbReference type="Proteomes" id="UP001194468"/>
    </source>
</evidence>
<dbReference type="Pfam" id="PF13430">
    <property type="entry name" value="DUF4112"/>
    <property type="match status" value="1"/>
</dbReference>
<reference evidence="1" key="2">
    <citation type="journal article" date="2020" name="Nat. Commun.">
        <title>Large-scale genome sequencing of mycorrhizal fungi provides insights into the early evolution of symbiotic traits.</title>
        <authorList>
            <person name="Miyauchi S."/>
            <person name="Kiss E."/>
            <person name="Kuo A."/>
            <person name="Drula E."/>
            <person name="Kohler A."/>
            <person name="Sanchez-Garcia M."/>
            <person name="Morin E."/>
            <person name="Andreopoulos B."/>
            <person name="Barry K.W."/>
            <person name="Bonito G."/>
            <person name="Buee M."/>
            <person name="Carver A."/>
            <person name="Chen C."/>
            <person name="Cichocki N."/>
            <person name="Clum A."/>
            <person name="Culley D."/>
            <person name="Crous P.W."/>
            <person name="Fauchery L."/>
            <person name="Girlanda M."/>
            <person name="Hayes R.D."/>
            <person name="Keri Z."/>
            <person name="LaButti K."/>
            <person name="Lipzen A."/>
            <person name="Lombard V."/>
            <person name="Magnuson J."/>
            <person name="Maillard F."/>
            <person name="Murat C."/>
            <person name="Nolan M."/>
            <person name="Ohm R.A."/>
            <person name="Pangilinan J."/>
            <person name="Pereira M.F."/>
            <person name="Perotto S."/>
            <person name="Peter M."/>
            <person name="Pfister S."/>
            <person name="Riley R."/>
            <person name="Sitrit Y."/>
            <person name="Stielow J.B."/>
            <person name="Szollosi G."/>
            <person name="Zifcakova L."/>
            <person name="Stursova M."/>
            <person name="Spatafora J.W."/>
            <person name="Tedersoo L."/>
            <person name="Vaario L.M."/>
            <person name="Yamada A."/>
            <person name="Yan M."/>
            <person name="Wang P."/>
            <person name="Xu J."/>
            <person name="Bruns T."/>
            <person name="Baldrian P."/>
            <person name="Vilgalys R."/>
            <person name="Dunand C."/>
            <person name="Henrissat B."/>
            <person name="Grigoriev I.V."/>
            <person name="Hibbett D."/>
            <person name="Nagy L.G."/>
            <person name="Martin F.M."/>
        </authorList>
    </citation>
    <scope>NUCLEOTIDE SEQUENCE</scope>
    <source>
        <strain evidence="1">BED1</strain>
    </source>
</reference>
<gene>
    <name evidence="1" type="ORF">L210DRAFT_3572804</name>
</gene>
<dbReference type="Proteomes" id="UP001194468">
    <property type="component" value="Unassembled WGS sequence"/>
</dbReference>
<dbReference type="EMBL" id="WHUW01000141">
    <property type="protein sequence ID" value="KAF8421510.1"/>
    <property type="molecule type" value="Genomic_DNA"/>
</dbReference>
<accession>A0AAD4BDM8</accession>
<dbReference type="PANTHER" id="PTHR35519">
    <property type="entry name" value="MEMBRANE PROTEINS"/>
    <property type="match status" value="1"/>
</dbReference>
<proteinExistence type="predicted"/>
<dbReference type="PANTHER" id="PTHR35519:SF2">
    <property type="entry name" value="PH DOMAIN PROTEIN"/>
    <property type="match status" value="1"/>
</dbReference>
<evidence type="ECO:0000313" key="1">
    <source>
        <dbReference type="EMBL" id="KAF8421510.1"/>
    </source>
</evidence>
<protein>
    <submittedName>
        <fullName evidence="1">Uncharacterized protein</fullName>
    </submittedName>
</protein>
<dbReference type="InterPro" id="IPR025187">
    <property type="entry name" value="DUF4112"/>
</dbReference>
<sequence length="142" mass="15896">MRCLYKLTLNYVLVVRKAEEADLPPWLIGKMVFNNVMSAVGGVVPVVGDIVIAVYKANSRNARGVFTRQRRRVSQIAGGGGRGNKWKNRGKHKWCFAKGHGAGQARSRHGEWTKFLFVPVVEGGRRRQLDQTANKDDSLKFS</sequence>
<comment type="caution">
    <text evidence="1">The sequence shown here is derived from an EMBL/GenBank/DDBJ whole genome shotgun (WGS) entry which is preliminary data.</text>
</comment>
<organism evidence="1 2">
    <name type="scientific">Boletus edulis BED1</name>
    <dbReference type="NCBI Taxonomy" id="1328754"/>
    <lineage>
        <taxon>Eukaryota</taxon>
        <taxon>Fungi</taxon>
        <taxon>Dikarya</taxon>
        <taxon>Basidiomycota</taxon>
        <taxon>Agaricomycotina</taxon>
        <taxon>Agaricomycetes</taxon>
        <taxon>Agaricomycetidae</taxon>
        <taxon>Boletales</taxon>
        <taxon>Boletineae</taxon>
        <taxon>Boletaceae</taxon>
        <taxon>Boletoideae</taxon>
        <taxon>Boletus</taxon>
    </lineage>
</organism>
<dbReference type="AlphaFoldDB" id="A0AAD4BDM8"/>